<evidence type="ECO:0000313" key="1">
    <source>
        <dbReference type="EMBL" id="MDV2481937.1"/>
    </source>
</evidence>
<comment type="caution">
    <text evidence="1">The sequence shown here is derived from an EMBL/GenBank/DDBJ whole genome shotgun (WGS) entry which is preliminary data.</text>
</comment>
<dbReference type="EMBL" id="WBKO01000001">
    <property type="protein sequence ID" value="MDV2481937.1"/>
    <property type="molecule type" value="Genomic_DNA"/>
</dbReference>
<name>A0ABU3X2W8_9EURY</name>
<evidence type="ECO:0000313" key="2">
    <source>
        <dbReference type="Proteomes" id="UP001281203"/>
    </source>
</evidence>
<dbReference type="RefSeq" id="WP_317064957.1">
    <property type="nucleotide sequence ID" value="NZ_WBKO01000001.1"/>
</dbReference>
<proteinExistence type="predicted"/>
<sequence>MRGELIGVWSEMWRGIWLPLIEQPLDENEEGVPADIFCELYRELAKALKRPTDDSAIVLLVEDAVTLKEAFELSAHRSGQQLVLEQVDEAFSQSGATELIHAGERRTAVEAALTTLLGQPAAPLLDAQLHELVQDPLRVEAARRRALERIINDQQKSREAFENTRAEDLAGERALVGFLESVPDALKELDCNDLTNTYFDLLAVFIEKFSLRYDLCPPCRLCPNLPGVFVSLVRNLQALAATDPHLDTLMKEFENAIRNLQHDCSEGHIKTCIQKQVNLLEAIGGTYPGVKDGELGSMCGQIKSWPHPAVRAALGNLYGFASSYPGIRHGGNAESALRNVDMRDLVAISIVFAGFTPYLSNGLDADQVYRGA</sequence>
<reference evidence="1 2" key="1">
    <citation type="submission" date="2019-10" db="EMBL/GenBank/DDBJ databases">
        <title>Isolation and characterization of Methanoculleus sp. Wushi-C6 from a hot spring well.</title>
        <authorList>
            <person name="Chen S.-C."/>
            <person name="Lan Z.-H."/>
            <person name="You Y.-T."/>
            <person name="Lai M.-C."/>
        </authorList>
    </citation>
    <scope>NUCLEOTIDE SEQUENCE [LARGE SCALE GENOMIC DNA]</scope>
    <source>
        <strain evidence="1 2">Wushi-C6</strain>
    </source>
</reference>
<protein>
    <submittedName>
        <fullName evidence="1">Uncharacterized protein</fullName>
    </submittedName>
</protein>
<gene>
    <name evidence="1" type="ORF">F8E02_07915</name>
</gene>
<keyword evidence="2" id="KW-1185">Reference proteome</keyword>
<accession>A0ABU3X2W8</accession>
<dbReference type="Proteomes" id="UP001281203">
    <property type="component" value="Unassembled WGS sequence"/>
</dbReference>
<organism evidence="1 2">
    <name type="scientific">Methanoculleus caldifontis</name>
    <dbReference type="NCBI Taxonomy" id="2651577"/>
    <lineage>
        <taxon>Archaea</taxon>
        <taxon>Methanobacteriati</taxon>
        <taxon>Methanobacteriota</taxon>
        <taxon>Stenosarchaea group</taxon>
        <taxon>Methanomicrobia</taxon>
        <taxon>Methanomicrobiales</taxon>
        <taxon>Methanomicrobiaceae</taxon>
        <taxon>Methanoculleus</taxon>
    </lineage>
</organism>